<evidence type="ECO:0000256" key="6">
    <source>
        <dbReference type="SAM" id="MobiDB-lite"/>
    </source>
</evidence>
<dbReference type="InterPro" id="IPR050530">
    <property type="entry name" value="GvpA"/>
</dbReference>
<comment type="similarity">
    <text evidence="3 4 5">Belongs to the gas vesicle GvpA family.</text>
</comment>
<comment type="subunit">
    <text evidence="4 5">The gas vesicle shell is 2 nm thick and consists of a single layer of this protein. It forms helical ribs nearly perpendicular to the long axis of the vesicle.</text>
</comment>
<dbReference type="RefSeq" id="WP_204018774.1">
    <property type="nucleotide sequence ID" value="NZ_BOOG01000073.1"/>
</dbReference>
<gene>
    <name evidence="7" type="primary">gvpA1</name>
    <name evidence="4" type="synonym">gvpA</name>
    <name evidence="7" type="ORF">Mth01_53880</name>
</gene>
<comment type="function">
    <text evidence="4 5">Gas vesicles are hollow, gas filled proteinaceous nanostructures found in some microorganisms. During planktonic growth they allow positioning of the organism at a favorable depth for light or nutrient acquisition. GvpA forms the protein shell.</text>
</comment>
<dbReference type="NCBIfam" id="NF006874">
    <property type="entry name" value="PRK09371.1"/>
    <property type="match status" value="1"/>
</dbReference>
<organism evidence="7 8">
    <name type="scientific">Sphaerimonospora thailandensis</name>
    <dbReference type="NCBI Taxonomy" id="795644"/>
    <lineage>
        <taxon>Bacteria</taxon>
        <taxon>Bacillati</taxon>
        <taxon>Actinomycetota</taxon>
        <taxon>Actinomycetes</taxon>
        <taxon>Streptosporangiales</taxon>
        <taxon>Streptosporangiaceae</taxon>
        <taxon>Sphaerimonospora</taxon>
    </lineage>
</organism>
<dbReference type="Pfam" id="PF00741">
    <property type="entry name" value="Gas_vesicle"/>
    <property type="match status" value="1"/>
</dbReference>
<dbReference type="PANTHER" id="PTHR35344:SF4">
    <property type="entry name" value="GAS VESICLE PROTEIN A1"/>
    <property type="match status" value="1"/>
</dbReference>
<dbReference type="HAMAP" id="MF_00576">
    <property type="entry name" value="Gas_vesicle_A"/>
    <property type="match status" value="1"/>
</dbReference>
<evidence type="ECO:0000313" key="7">
    <source>
        <dbReference type="EMBL" id="GIH73135.1"/>
    </source>
</evidence>
<dbReference type="InterPro" id="IPR018493">
    <property type="entry name" value="GvpA-like_CS"/>
</dbReference>
<dbReference type="GO" id="GO:0012506">
    <property type="term" value="C:vesicle membrane"/>
    <property type="evidence" value="ECO:0007669"/>
    <property type="project" value="InterPro"/>
</dbReference>
<evidence type="ECO:0000256" key="4">
    <source>
        <dbReference type="HAMAP-Rule" id="MF_00576"/>
    </source>
</evidence>
<evidence type="ECO:0000256" key="3">
    <source>
        <dbReference type="ARBA" id="ARBA00035646"/>
    </source>
</evidence>
<dbReference type="EMBL" id="BOOG01000073">
    <property type="protein sequence ID" value="GIH73135.1"/>
    <property type="molecule type" value="Genomic_DNA"/>
</dbReference>
<name>A0A8J3RE89_9ACTN</name>
<dbReference type="NCBIfam" id="NF006872">
    <property type="entry name" value="PRK09368.1"/>
    <property type="match status" value="1"/>
</dbReference>
<protein>
    <recommendedName>
        <fullName evidence="4">Gas vesicle protein A</fullName>
        <shortName evidence="4">GVP</shortName>
    </recommendedName>
</protein>
<evidence type="ECO:0000256" key="1">
    <source>
        <dbReference type="ARBA" id="ARBA00022987"/>
    </source>
</evidence>
<dbReference type="InterPro" id="IPR047870">
    <property type="entry name" value="Gas_vesicle_GvpA"/>
</dbReference>
<proteinExistence type="inferred from homology"/>
<dbReference type="InterPro" id="IPR000638">
    <property type="entry name" value="Gas-vesicle_GvpA-like"/>
</dbReference>
<reference evidence="7" key="1">
    <citation type="submission" date="2021-01" db="EMBL/GenBank/DDBJ databases">
        <title>Whole genome shotgun sequence of Sphaerimonospora thailandensis NBRC 107569.</title>
        <authorList>
            <person name="Komaki H."/>
            <person name="Tamura T."/>
        </authorList>
    </citation>
    <scope>NUCLEOTIDE SEQUENCE</scope>
    <source>
        <strain evidence="7">NBRC 107569</strain>
    </source>
</reference>
<dbReference type="AlphaFoldDB" id="A0A8J3RE89"/>
<comment type="caution">
    <text evidence="7">The sequence shown here is derived from an EMBL/GenBank/DDBJ whole genome shotgun (WGS) entry which is preliminary data.</text>
</comment>
<feature type="region of interest" description="Disordered" evidence="6">
    <location>
        <begin position="116"/>
        <end position="137"/>
    </location>
</feature>
<dbReference type="PROSITE" id="PS00234">
    <property type="entry name" value="GAS_VESICLE_A_1"/>
    <property type="match status" value="1"/>
</dbReference>
<sequence length="137" mass="14375">MTVAVPSGGGGLPGRPSGSGLADVIDTILDKGLVIDAYVRVSLVGIEILTIDARIVVASVDTYLRFAEAVNRLDLSQTQDTLPEFLSGMTEGVARGKSKGVAKGVLEAAGERLQDFVSGHTEQGQPASRPRRRREGS</sequence>
<dbReference type="PANTHER" id="PTHR35344">
    <property type="entry name" value="GAS VESICLE STRUCTURAL PROTEIN 2-RELATED"/>
    <property type="match status" value="1"/>
</dbReference>
<dbReference type="Proteomes" id="UP000610966">
    <property type="component" value="Unassembled WGS sequence"/>
</dbReference>
<keyword evidence="8" id="KW-1185">Reference proteome</keyword>
<evidence type="ECO:0000313" key="8">
    <source>
        <dbReference type="Proteomes" id="UP000610966"/>
    </source>
</evidence>
<accession>A0A8J3RE89</accession>
<keyword evidence="1 4" id="KW-0304">Gas vesicle</keyword>
<dbReference type="GO" id="GO:0033172">
    <property type="term" value="C:gas vesicle shell"/>
    <property type="evidence" value="ECO:0007669"/>
    <property type="project" value="UniProtKB-UniRule"/>
</dbReference>
<comment type="subcellular location">
    <subcellularLocation>
        <location evidence="2 4 5">Gas vesicle shell</location>
    </subcellularLocation>
</comment>
<evidence type="ECO:0000256" key="5">
    <source>
        <dbReference type="RuleBase" id="RU000632"/>
    </source>
</evidence>
<evidence type="ECO:0000256" key="2">
    <source>
        <dbReference type="ARBA" id="ARBA00035629"/>
    </source>
</evidence>
<dbReference type="PROSITE" id="PS00669">
    <property type="entry name" value="GAS_VESICLE_A_2"/>
    <property type="match status" value="1"/>
</dbReference>
<dbReference type="GO" id="GO:0005198">
    <property type="term" value="F:structural molecule activity"/>
    <property type="evidence" value="ECO:0007669"/>
    <property type="project" value="InterPro"/>
</dbReference>